<dbReference type="KEGG" id="otr:OTERR_07660"/>
<sequence length="242" mass="26475">MASRQFKRAVIGACIAAGVAGLVTWGIRHKEAVPPVPQSVPAVTNASPAAGVVTPSQPTWGQLSAEQHRILAPLVNEWDAMENVRRKKWLGIAERYARMSTKEQERVQARMREWVELTPQQRRDARNKFASLSRLPPEKREAVLQKWQEYENLPEEEKERLTQAAKAKQASTAKSNSALPRRPGSTSTPPRIASPAPQASPPATEAPPPPTAPPNTEPAPPPAAAQEGSVKSFRNLLSPYTP</sequence>
<name>A0A5C1E5N8_9RHOO</name>
<gene>
    <name evidence="2" type="ORF">OTERR_07660</name>
</gene>
<organism evidence="2 3">
    <name type="scientific">Oryzomicrobium terrae</name>
    <dbReference type="NCBI Taxonomy" id="1735038"/>
    <lineage>
        <taxon>Bacteria</taxon>
        <taxon>Pseudomonadati</taxon>
        <taxon>Pseudomonadota</taxon>
        <taxon>Betaproteobacteria</taxon>
        <taxon>Rhodocyclales</taxon>
        <taxon>Rhodocyclaceae</taxon>
        <taxon>Oryzomicrobium</taxon>
    </lineage>
</organism>
<proteinExistence type="predicted"/>
<accession>A0A5C1E5N8</accession>
<dbReference type="InterPro" id="IPR021455">
    <property type="entry name" value="DUF3106"/>
</dbReference>
<evidence type="ECO:0000313" key="2">
    <source>
        <dbReference type="EMBL" id="QEL64242.1"/>
    </source>
</evidence>
<reference evidence="2 3" key="1">
    <citation type="submission" date="2017-07" db="EMBL/GenBank/DDBJ databases">
        <title>Complete genome sequence of Oryzomicrobium terrae TPP412.</title>
        <authorList>
            <person name="Chiu L.-W."/>
            <person name="Lo K.-J."/>
            <person name="Tsai Y.-M."/>
            <person name="Lin S.-S."/>
            <person name="Kuo C.-H."/>
            <person name="Liu C.-T."/>
        </authorList>
    </citation>
    <scope>NUCLEOTIDE SEQUENCE [LARGE SCALE GENOMIC DNA]</scope>
    <source>
        <strain evidence="2 3">TPP412</strain>
    </source>
</reference>
<protein>
    <recommendedName>
        <fullName evidence="4">Transmembrane protein</fullName>
    </recommendedName>
</protein>
<evidence type="ECO:0000313" key="3">
    <source>
        <dbReference type="Proteomes" id="UP000323671"/>
    </source>
</evidence>
<evidence type="ECO:0008006" key="4">
    <source>
        <dbReference type="Google" id="ProtNLM"/>
    </source>
</evidence>
<evidence type="ECO:0000256" key="1">
    <source>
        <dbReference type="SAM" id="MobiDB-lite"/>
    </source>
</evidence>
<dbReference type="AlphaFoldDB" id="A0A5C1E5N8"/>
<feature type="compositionally biased region" description="Pro residues" evidence="1">
    <location>
        <begin position="198"/>
        <end position="223"/>
    </location>
</feature>
<dbReference type="Pfam" id="PF11304">
    <property type="entry name" value="DUF3106"/>
    <property type="match status" value="1"/>
</dbReference>
<dbReference type="RefSeq" id="WP_149424923.1">
    <property type="nucleotide sequence ID" value="NZ_CP022579.1"/>
</dbReference>
<dbReference type="EMBL" id="CP022579">
    <property type="protein sequence ID" value="QEL64242.1"/>
    <property type="molecule type" value="Genomic_DNA"/>
</dbReference>
<feature type="region of interest" description="Disordered" evidence="1">
    <location>
        <begin position="154"/>
        <end position="242"/>
    </location>
</feature>
<dbReference type="Proteomes" id="UP000323671">
    <property type="component" value="Chromosome"/>
</dbReference>
<keyword evidence="3" id="KW-1185">Reference proteome</keyword>
<feature type="compositionally biased region" description="Low complexity" evidence="1">
    <location>
        <begin position="162"/>
        <end position="197"/>
    </location>
</feature>